<organism evidence="1 2">
    <name type="scientific">Pseudomonas chlororaphis</name>
    <dbReference type="NCBI Taxonomy" id="587753"/>
    <lineage>
        <taxon>Bacteria</taxon>
        <taxon>Pseudomonadati</taxon>
        <taxon>Pseudomonadota</taxon>
        <taxon>Gammaproteobacteria</taxon>
        <taxon>Pseudomonadales</taxon>
        <taxon>Pseudomonadaceae</taxon>
        <taxon>Pseudomonas</taxon>
    </lineage>
</organism>
<dbReference type="Proteomes" id="UP000277437">
    <property type="component" value="Chromosome"/>
</dbReference>
<proteinExistence type="predicted"/>
<evidence type="ECO:0000313" key="2">
    <source>
        <dbReference type="Proteomes" id="UP000277437"/>
    </source>
</evidence>
<accession>A0AAX3FUT0</accession>
<sequence length="178" mass="20050">MSGRPTGQYSNMTQKNIRILIVDKQHLLRLHIEKVLNQLGYFRIAPMNSFDEVIAVTRYAVEPFDLVIANIAAGSLDIDVEKFCQENPFIRHALLYNNQGVELHAISNEQVSHQQMIGTGVPDSLSIKCFIEAMSPPPTSFTLKPNRKNGSYKITADNRTYSNNEAIRLAHLCAKHIV</sequence>
<dbReference type="EMBL" id="LR134334">
    <property type="protein sequence ID" value="VEF74507.1"/>
    <property type="molecule type" value="Genomic_DNA"/>
</dbReference>
<reference evidence="1 2" key="1">
    <citation type="submission" date="2018-12" db="EMBL/GenBank/DDBJ databases">
        <authorList>
            <consortium name="Pathogen Informatics"/>
        </authorList>
    </citation>
    <scope>NUCLEOTIDE SEQUENCE [LARGE SCALE GENOMIC DNA]</scope>
    <source>
        <strain evidence="1 2">NCTC7357</strain>
    </source>
</reference>
<dbReference type="AlphaFoldDB" id="A0AAX3FUT0"/>
<dbReference type="Gene3D" id="3.40.50.2300">
    <property type="match status" value="1"/>
</dbReference>
<protein>
    <submittedName>
        <fullName evidence="1">Response regulator receiver protein</fullName>
    </submittedName>
</protein>
<dbReference type="SUPFAM" id="SSF52172">
    <property type="entry name" value="CheY-like"/>
    <property type="match status" value="1"/>
</dbReference>
<name>A0AAX3FUT0_9PSED</name>
<dbReference type="InterPro" id="IPR011006">
    <property type="entry name" value="CheY-like_superfamily"/>
</dbReference>
<evidence type="ECO:0000313" key="1">
    <source>
        <dbReference type="EMBL" id="VEF74507.1"/>
    </source>
</evidence>
<gene>
    <name evidence="1" type="ORF">NCTC7357_02811</name>
</gene>